<dbReference type="GO" id="GO:0016020">
    <property type="term" value="C:membrane"/>
    <property type="evidence" value="ECO:0007669"/>
    <property type="project" value="InterPro"/>
</dbReference>
<dbReference type="GO" id="GO:0004113">
    <property type="term" value="F:2',3'-cyclic-nucleotide 3'-phosphodiesterase activity"/>
    <property type="evidence" value="ECO:0007669"/>
    <property type="project" value="InterPro"/>
</dbReference>
<feature type="compositionally biased region" description="Polar residues" evidence="1">
    <location>
        <begin position="341"/>
        <end position="353"/>
    </location>
</feature>
<dbReference type="Gene3D" id="3.40.50.300">
    <property type="entry name" value="P-loop containing nucleotide triphosphate hydrolases"/>
    <property type="match status" value="1"/>
</dbReference>
<accession>A0A3S5CTV9</accession>
<dbReference type="InterPro" id="IPR027417">
    <property type="entry name" value="P-loop_NTPase"/>
</dbReference>
<dbReference type="GO" id="GO:0005737">
    <property type="term" value="C:cytoplasm"/>
    <property type="evidence" value="ECO:0007669"/>
    <property type="project" value="TreeGrafter"/>
</dbReference>
<feature type="region of interest" description="Disordered" evidence="1">
    <location>
        <begin position="328"/>
        <end position="353"/>
    </location>
</feature>
<dbReference type="EMBL" id="CAAALY010252493">
    <property type="protein sequence ID" value="VEL36536.1"/>
    <property type="molecule type" value="Genomic_DNA"/>
</dbReference>
<dbReference type="PANTHER" id="PTHR10156">
    <property type="entry name" value="2',3'-CYCLIC-NUCLEOTIDE 3'-PHOSPHODIESTERASE"/>
    <property type="match status" value="1"/>
</dbReference>
<organism evidence="2 3">
    <name type="scientific">Protopolystoma xenopodis</name>
    <dbReference type="NCBI Taxonomy" id="117903"/>
    <lineage>
        <taxon>Eukaryota</taxon>
        <taxon>Metazoa</taxon>
        <taxon>Spiralia</taxon>
        <taxon>Lophotrochozoa</taxon>
        <taxon>Platyhelminthes</taxon>
        <taxon>Monogenea</taxon>
        <taxon>Polyopisthocotylea</taxon>
        <taxon>Polystomatidea</taxon>
        <taxon>Polystomatidae</taxon>
        <taxon>Protopolystoma</taxon>
    </lineage>
</organism>
<dbReference type="Pfam" id="PF13671">
    <property type="entry name" value="AAA_33"/>
    <property type="match status" value="1"/>
</dbReference>
<keyword evidence="3" id="KW-1185">Reference proteome</keyword>
<name>A0A3S5CTV9_9PLAT</name>
<dbReference type="InterPro" id="IPR008431">
    <property type="entry name" value="CNPase"/>
</dbReference>
<dbReference type="Gene3D" id="3.90.1740.10">
    <property type="entry name" value="2',3'-cyclic nucleotide 3'-phosphodiesterase superfamily"/>
    <property type="match status" value="1"/>
</dbReference>
<dbReference type="OrthoDB" id="3231855at2759"/>
<comment type="caution">
    <text evidence="2">The sequence shown here is derived from an EMBL/GenBank/DDBJ whole genome shotgun (WGS) entry which is preliminary data.</text>
</comment>
<gene>
    <name evidence="2" type="ORF">PXEA_LOCUS29976</name>
</gene>
<protein>
    <submittedName>
        <fullName evidence="2">Uncharacterized protein</fullName>
    </submittedName>
</protein>
<dbReference type="GO" id="GO:0009214">
    <property type="term" value="P:cyclic nucleotide catabolic process"/>
    <property type="evidence" value="ECO:0007669"/>
    <property type="project" value="InterPro"/>
</dbReference>
<sequence>MVIRSLRLTDVEFWDEELDKLTRIFLNNVHPSEVCSADFCSQNLSDSNLSQELACQAQVDRALQEGCSPVIVDNTNIQAWEFRTYIEMARKADYIVMLVTPQTPWRFDTSECAARNCHDVSLDVCESKIRRFESVYPLYYAWFWPGRQSAHASANSGLAAYPVDEASRLLSWAWNTFDELLRLPIFQEDFRRLFELSSEANLDQLARCWRPTVDTIPSSEDSYMKHANFKSKLIHSAPTLTTRLHVTTHFSRFGREPGSLDYAHSGPVERALLGQLTTAKVTSILVTCRTICVKVSLNGLNDGGSNDTSKESTLERLLWMSDDQEVVNRSLDPESRHQARPINSSGGRCAQSK</sequence>
<dbReference type="AlphaFoldDB" id="A0A3S5CTV9"/>
<proteinExistence type="predicted"/>
<evidence type="ECO:0000313" key="2">
    <source>
        <dbReference type="EMBL" id="VEL36536.1"/>
    </source>
</evidence>
<evidence type="ECO:0000256" key="1">
    <source>
        <dbReference type="SAM" id="MobiDB-lite"/>
    </source>
</evidence>
<dbReference type="PANTHER" id="PTHR10156:SF0">
    <property type="entry name" value="2',3'-CYCLIC-NUCLEOTIDE 3'-PHOSPHODIESTERASE"/>
    <property type="match status" value="1"/>
</dbReference>
<dbReference type="Proteomes" id="UP000784294">
    <property type="component" value="Unassembled WGS sequence"/>
</dbReference>
<evidence type="ECO:0000313" key="3">
    <source>
        <dbReference type="Proteomes" id="UP000784294"/>
    </source>
</evidence>
<reference evidence="2" key="1">
    <citation type="submission" date="2018-11" db="EMBL/GenBank/DDBJ databases">
        <authorList>
            <consortium name="Pathogen Informatics"/>
        </authorList>
    </citation>
    <scope>NUCLEOTIDE SEQUENCE</scope>
</reference>